<sequence>MFKLFGTAERLKVELTREHYRSLVYYDFKVGLTQEESLQRLKTAFDNEASYRATVFRGLQNFAGIVIPYTKKNIRVKNKISLAQQLFQKIFGLYGK</sequence>
<protein>
    <submittedName>
        <fullName evidence="1">Uncharacterized protein</fullName>
    </submittedName>
</protein>
<name>A0AA38IHX4_9CUCU</name>
<dbReference type="EMBL" id="JALNTZ010000004">
    <property type="protein sequence ID" value="KAJ3655399.1"/>
    <property type="molecule type" value="Genomic_DNA"/>
</dbReference>
<evidence type="ECO:0000313" key="1">
    <source>
        <dbReference type="EMBL" id="KAJ3655399.1"/>
    </source>
</evidence>
<proteinExistence type="predicted"/>
<keyword evidence="2" id="KW-1185">Reference proteome</keyword>
<reference evidence="1" key="1">
    <citation type="journal article" date="2023" name="G3 (Bethesda)">
        <title>Whole genome assemblies of Zophobas morio and Tenebrio molitor.</title>
        <authorList>
            <person name="Kaur S."/>
            <person name="Stinson S.A."/>
            <person name="diCenzo G.C."/>
        </authorList>
    </citation>
    <scope>NUCLEOTIDE SEQUENCE</scope>
    <source>
        <strain evidence="1">QUZm001</strain>
    </source>
</reference>
<evidence type="ECO:0000313" key="2">
    <source>
        <dbReference type="Proteomes" id="UP001168821"/>
    </source>
</evidence>
<gene>
    <name evidence="1" type="ORF">Zmor_014531</name>
</gene>
<dbReference type="Proteomes" id="UP001168821">
    <property type="component" value="Unassembled WGS sequence"/>
</dbReference>
<organism evidence="1 2">
    <name type="scientific">Zophobas morio</name>
    <dbReference type="NCBI Taxonomy" id="2755281"/>
    <lineage>
        <taxon>Eukaryota</taxon>
        <taxon>Metazoa</taxon>
        <taxon>Ecdysozoa</taxon>
        <taxon>Arthropoda</taxon>
        <taxon>Hexapoda</taxon>
        <taxon>Insecta</taxon>
        <taxon>Pterygota</taxon>
        <taxon>Neoptera</taxon>
        <taxon>Endopterygota</taxon>
        <taxon>Coleoptera</taxon>
        <taxon>Polyphaga</taxon>
        <taxon>Cucujiformia</taxon>
        <taxon>Tenebrionidae</taxon>
        <taxon>Zophobas</taxon>
    </lineage>
</organism>
<accession>A0AA38IHX4</accession>
<comment type="caution">
    <text evidence="1">The sequence shown here is derived from an EMBL/GenBank/DDBJ whole genome shotgun (WGS) entry which is preliminary data.</text>
</comment>
<dbReference type="AlphaFoldDB" id="A0AA38IHX4"/>